<dbReference type="AlphaFoldDB" id="A0A2W7NI88"/>
<accession>A0A2W7NI88</accession>
<gene>
    <name evidence="1" type="ORF">LX69_00830</name>
</gene>
<dbReference type="EMBL" id="QKZK01000005">
    <property type="protein sequence ID" value="PZX19163.1"/>
    <property type="molecule type" value="Genomic_DNA"/>
</dbReference>
<dbReference type="RefSeq" id="WP_111444546.1">
    <property type="nucleotide sequence ID" value="NZ_QKZK01000005.1"/>
</dbReference>
<dbReference type="Gene3D" id="3.40.50.2000">
    <property type="entry name" value="Glycogen Phosphorylase B"/>
    <property type="match status" value="1"/>
</dbReference>
<name>A0A2W7NI88_9BACT</name>
<sequence length="373" mass="43580">MKCYFVYALPYTKPKYSIGGFFQRIRNYLLNKGLVNSRISKRILNEYDFKNWPIQSPYENAKHLYCALSKLYSTYFYHLTERSVISLRDADVFIGHPFFPIVKGNEVGVTEMALNSKECAKIMALISPLHCDDTINSSHINVKYLNHVNELIPKVDVLFAIMGEYWWDQWKTSKYAHWLPKMVRLDMAVNIDSYPLIKKQFNTKNKRRFFYIGKNDPMKGSDFLSELALAFPQFEFGWIGLGSEIRGVHKISDFRQLDNEFMSQIAMEYDFFISPSKADPNPTTILECMAWGFPVLCTPTSGYYENEYLTNITFGDVEEAKKIILSLQNMEESELIKKTELGRLAVLEKYNWKNFTDHVIRTISKYSDRTHSN</sequence>
<dbReference type="OrthoDB" id="9811239at2"/>
<keyword evidence="2" id="KW-1185">Reference proteome</keyword>
<proteinExistence type="predicted"/>
<dbReference type="PANTHER" id="PTHR12526">
    <property type="entry name" value="GLYCOSYLTRANSFERASE"/>
    <property type="match status" value="1"/>
</dbReference>
<protein>
    <recommendedName>
        <fullName evidence="3">Glycosyltransferase involved in cell wall biosynthesis</fullName>
    </recommendedName>
</protein>
<evidence type="ECO:0000313" key="2">
    <source>
        <dbReference type="Proteomes" id="UP000249239"/>
    </source>
</evidence>
<reference evidence="1 2" key="1">
    <citation type="submission" date="2018-06" db="EMBL/GenBank/DDBJ databases">
        <title>Genomic Encyclopedia of Archaeal and Bacterial Type Strains, Phase II (KMG-II): from individual species to whole genera.</title>
        <authorList>
            <person name="Goeker M."/>
        </authorList>
    </citation>
    <scope>NUCLEOTIDE SEQUENCE [LARGE SCALE GENOMIC DNA]</scope>
    <source>
        <strain evidence="1 2">DSM 6779</strain>
    </source>
</reference>
<dbReference type="Proteomes" id="UP000249239">
    <property type="component" value="Unassembled WGS sequence"/>
</dbReference>
<organism evidence="1 2">
    <name type="scientific">Breznakibacter xylanolyticus</name>
    <dbReference type="NCBI Taxonomy" id="990"/>
    <lineage>
        <taxon>Bacteria</taxon>
        <taxon>Pseudomonadati</taxon>
        <taxon>Bacteroidota</taxon>
        <taxon>Bacteroidia</taxon>
        <taxon>Marinilabiliales</taxon>
        <taxon>Marinilabiliaceae</taxon>
        <taxon>Breznakibacter</taxon>
    </lineage>
</organism>
<evidence type="ECO:0000313" key="1">
    <source>
        <dbReference type="EMBL" id="PZX19163.1"/>
    </source>
</evidence>
<comment type="caution">
    <text evidence="1">The sequence shown here is derived from an EMBL/GenBank/DDBJ whole genome shotgun (WGS) entry which is preliminary data.</text>
</comment>
<dbReference type="SUPFAM" id="SSF53756">
    <property type="entry name" value="UDP-Glycosyltransferase/glycogen phosphorylase"/>
    <property type="match status" value="1"/>
</dbReference>
<evidence type="ECO:0008006" key="3">
    <source>
        <dbReference type="Google" id="ProtNLM"/>
    </source>
</evidence>